<dbReference type="PANTHER" id="PTHR10887">
    <property type="entry name" value="DNA2/NAM7 HELICASE FAMILY"/>
    <property type="match status" value="1"/>
</dbReference>
<feature type="domain" description="DNA2/NAM7 helicase-like C-terminal" evidence="2">
    <location>
        <begin position="203"/>
        <end position="268"/>
    </location>
</feature>
<dbReference type="InterPro" id="IPR027417">
    <property type="entry name" value="P-loop_NTPase"/>
</dbReference>
<dbReference type="AlphaFoldDB" id="A0A0G4FJP5"/>
<sequence length="287" mass="32402">MALSTSKTASEDGTVPEGAGGHSQYEVENYKRVEEAKQRYWGGDNLLKCWGVGKTGILLDFCAGGSLEERQIEMKAWNGGECGKGVTQKSQRFANDRRWHPPKDGDWLGILRERKGGGIFWTADRERVSLPMESFVFQQEDRGGDPKFFPSSHFQIWTAKRGPDSKSKPMHHDSHLPPGDRALPCEMEFRKAAVMAWIGYISYNCVRLLILAGLQQEEITALTFYHDQVVEIQDRLREPYPLVTITTVDSFQGRENLSVIVSCVWSSEFNTDFSLSTEKWSKAGIEG</sequence>
<accession>A0A0G4FJP5</accession>
<proteinExistence type="predicted"/>
<evidence type="ECO:0000259" key="2">
    <source>
        <dbReference type="Pfam" id="PF13087"/>
    </source>
</evidence>
<name>A0A0G4FJP5_9ALVE</name>
<dbReference type="Gene3D" id="3.40.50.300">
    <property type="entry name" value="P-loop containing nucleotide triphosphate hydrolases"/>
    <property type="match status" value="1"/>
</dbReference>
<reference evidence="3" key="1">
    <citation type="submission" date="2014-11" db="EMBL/GenBank/DDBJ databases">
        <authorList>
            <person name="Otto D Thomas"/>
            <person name="Naeem Raeece"/>
        </authorList>
    </citation>
    <scope>NUCLEOTIDE SEQUENCE</scope>
</reference>
<gene>
    <name evidence="3" type="ORF">Cvel_17340</name>
</gene>
<dbReference type="Pfam" id="PF13087">
    <property type="entry name" value="AAA_12"/>
    <property type="match status" value="1"/>
</dbReference>
<dbReference type="EMBL" id="CDMZ01000415">
    <property type="protein sequence ID" value="CEM13838.1"/>
    <property type="molecule type" value="Genomic_DNA"/>
</dbReference>
<feature type="region of interest" description="Disordered" evidence="1">
    <location>
        <begin position="1"/>
        <end position="23"/>
    </location>
</feature>
<evidence type="ECO:0000256" key="1">
    <source>
        <dbReference type="SAM" id="MobiDB-lite"/>
    </source>
</evidence>
<dbReference type="VEuPathDB" id="CryptoDB:Cvel_17340"/>
<dbReference type="PANTHER" id="PTHR10887:SF495">
    <property type="entry name" value="HELICASE SENATAXIN ISOFORM X1-RELATED"/>
    <property type="match status" value="1"/>
</dbReference>
<dbReference type="InterPro" id="IPR041679">
    <property type="entry name" value="DNA2/NAM7-like_C"/>
</dbReference>
<organism evidence="3">
    <name type="scientific">Chromera velia CCMP2878</name>
    <dbReference type="NCBI Taxonomy" id="1169474"/>
    <lineage>
        <taxon>Eukaryota</taxon>
        <taxon>Sar</taxon>
        <taxon>Alveolata</taxon>
        <taxon>Colpodellida</taxon>
        <taxon>Chromeraceae</taxon>
        <taxon>Chromera</taxon>
    </lineage>
</organism>
<protein>
    <recommendedName>
        <fullName evidence="2">DNA2/NAM7 helicase-like C-terminal domain-containing protein</fullName>
    </recommendedName>
</protein>
<evidence type="ECO:0000313" key="3">
    <source>
        <dbReference type="EMBL" id="CEM13838.1"/>
    </source>
</evidence>
<dbReference type="SUPFAM" id="SSF52540">
    <property type="entry name" value="P-loop containing nucleoside triphosphate hydrolases"/>
    <property type="match status" value="1"/>
</dbReference>
<dbReference type="InterPro" id="IPR045055">
    <property type="entry name" value="DNA2/NAM7-like"/>
</dbReference>